<comment type="caution">
    <text evidence="1">The sequence shown here is derived from an EMBL/GenBank/DDBJ whole genome shotgun (WGS) entry which is preliminary data.</text>
</comment>
<protein>
    <submittedName>
        <fullName evidence="1">Uncharacterized protein</fullName>
    </submittedName>
</protein>
<dbReference type="Proteomes" id="UP001497680">
    <property type="component" value="Unassembled WGS sequence"/>
</dbReference>
<dbReference type="EMBL" id="MU394284">
    <property type="protein sequence ID" value="KAI6092177.1"/>
    <property type="molecule type" value="Genomic_DNA"/>
</dbReference>
<gene>
    <name evidence="1" type="ORF">F4821DRAFT_225068</name>
</gene>
<proteinExistence type="predicted"/>
<evidence type="ECO:0000313" key="2">
    <source>
        <dbReference type="Proteomes" id="UP001497680"/>
    </source>
</evidence>
<keyword evidence="2" id="KW-1185">Reference proteome</keyword>
<name>A0ACC0DH70_9PEZI</name>
<accession>A0ACC0DH70</accession>
<evidence type="ECO:0000313" key="1">
    <source>
        <dbReference type="EMBL" id="KAI6092177.1"/>
    </source>
</evidence>
<reference evidence="1 2" key="1">
    <citation type="journal article" date="2022" name="New Phytol.">
        <title>Ecological generalism drives hyperdiversity of secondary metabolite gene clusters in xylarialean endophytes.</title>
        <authorList>
            <person name="Franco M.E.E."/>
            <person name="Wisecaver J.H."/>
            <person name="Arnold A.E."/>
            <person name="Ju Y.M."/>
            <person name="Slot J.C."/>
            <person name="Ahrendt S."/>
            <person name="Moore L.P."/>
            <person name="Eastman K.E."/>
            <person name="Scott K."/>
            <person name="Konkel Z."/>
            <person name="Mondo S.J."/>
            <person name="Kuo A."/>
            <person name="Hayes R.D."/>
            <person name="Haridas S."/>
            <person name="Andreopoulos B."/>
            <person name="Riley R."/>
            <person name="LaButti K."/>
            <person name="Pangilinan J."/>
            <person name="Lipzen A."/>
            <person name="Amirebrahimi M."/>
            <person name="Yan J."/>
            <person name="Adam C."/>
            <person name="Keymanesh K."/>
            <person name="Ng V."/>
            <person name="Louie K."/>
            <person name="Northen T."/>
            <person name="Drula E."/>
            <person name="Henrissat B."/>
            <person name="Hsieh H.M."/>
            <person name="Youens-Clark K."/>
            <person name="Lutzoni F."/>
            <person name="Miadlikowska J."/>
            <person name="Eastwood D.C."/>
            <person name="Hamelin R.C."/>
            <person name="Grigoriev I.V."/>
            <person name="U'Ren J.M."/>
        </authorList>
    </citation>
    <scope>NUCLEOTIDE SEQUENCE [LARGE SCALE GENOMIC DNA]</scope>
    <source>
        <strain evidence="1 2">ER1909</strain>
    </source>
</reference>
<sequence>MWCSLSTMLHYYSLTQLLLAACTSAAYVQWQHCDGYIPDAGRFVPESLSASLAHVNNTHDRFSVRVGRRTQDGECAQWAAGIVSARLDLDSLGRSNSYYPTVAATCRSRGNQSILLDLRAGAETRAFHAFSTFHVAVRLLGPDAVERGCLQANVTPELGPAISATLRYAPSGILLFVLVVGVARSVRGAPIPADADAEVESDDAEASPPPRALLPGVADCLQYLQFVFLTGSLSLFYPGFYQPAVSRLGWTSLFADGLITHGQTYAAARDGIYEVNGTYGGTFGLELMTQVVGAPMTMDTWLNMVILAVAVAGVSAFGLQVHYWTRTRTRDSGEEDGGTGLRSAFARTLRVVLSYFMLPLVALSFYQIDNAAHLPAYHISLAAIFIVAIILAFAWLLSRVPTRSLGALIFEGRKRYRSVPSASSGDQHKSFVLALFTLVFVRGVAIGGLQISGRAQLAVLGACELVLLACIVQFQAYGLLSVGTVSAVARLGSLICMVAFVPGVASDSARSAVGYLVLLVHLCMLVVGFLAPAALQLGKICILWRNKPSPDVYGLRQLRRRSASRTDSPIRPSALSLSPEYITNHGSSRHLWSAHGQPDNARTSHFGPPSVSSRDYYRPPRHSRISPSPSTDNGRPSTTTSRTESNPSTNSDSTEHGSSSYKTSSSDSQRSNSSAPEIPSSAADLHPPLHPRWADYSFRESDLFYGVPPPPPSPLSAEQASESVGLRPAIRTLPLFRLWTRVVSKQQASATAERGFSVVRPSRPPEPPPS</sequence>
<organism evidence="1 2">
    <name type="scientific">Hypoxylon rubiginosum</name>
    <dbReference type="NCBI Taxonomy" id="110542"/>
    <lineage>
        <taxon>Eukaryota</taxon>
        <taxon>Fungi</taxon>
        <taxon>Dikarya</taxon>
        <taxon>Ascomycota</taxon>
        <taxon>Pezizomycotina</taxon>
        <taxon>Sordariomycetes</taxon>
        <taxon>Xylariomycetidae</taxon>
        <taxon>Xylariales</taxon>
        <taxon>Hypoxylaceae</taxon>
        <taxon>Hypoxylon</taxon>
    </lineage>
</organism>